<sequence>MSASGANPTTSNPRPLPAPGELERIYKTPTTRRTLTPMQTCFARIDGYLGPHRNIEALWHLIYRAQAYDSAYTLNDLMVLTTFVKYRLESYHDYVKNQILLCLLQRIAVRQWMLCDHDAPAAAESRATLVARKMWNRVLPLELHLAARSAGDDNLEVQTGIQRARDVHRYDLGMPPTLEEWDRDLLRREDQEEFGMILTDFDAAVVAGGEAQRQRFRYREMQEMLLLQRQRNEVRNRQLLALARESDQQAQ</sequence>
<protein>
    <submittedName>
        <fullName evidence="2">Uncharacterized protein</fullName>
    </submittedName>
</protein>
<evidence type="ECO:0000313" key="2">
    <source>
        <dbReference type="EMBL" id="KAA8906822.1"/>
    </source>
</evidence>
<feature type="compositionally biased region" description="Polar residues" evidence="1">
    <location>
        <begin position="1"/>
        <end position="13"/>
    </location>
</feature>
<reference evidence="2 3" key="1">
    <citation type="submission" date="2019-09" db="EMBL/GenBank/DDBJ databases">
        <title>Draft genome of the ectomycorrhizal ascomycete Sphaerosporella brunnea.</title>
        <authorList>
            <consortium name="DOE Joint Genome Institute"/>
            <person name="Benucci G.M."/>
            <person name="Marozzi G."/>
            <person name="Antonielli L."/>
            <person name="Sanchez S."/>
            <person name="Marco P."/>
            <person name="Wang X."/>
            <person name="Falini L.B."/>
            <person name="Barry K."/>
            <person name="Haridas S."/>
            <person name="Lipzen A."/>
            <person name="Labutti K."/>
            <person name="Grigoriev I.V."/>
            <person name="Murat C."/>
            <person name="Martin F."/>
            <person name="Albertini E."/>
            <person name="Donnini D."/>
            <person name="Bonito G."/>
        </authorList>
    </citation>
    <scope>NUCLEOTIDE SEQUENCE [LARGE SCALE GENOMIC DNA]</scope>
    <source>
        <strain evidence="2 3">Sb_GMNB300</strain>
    </source>
</reference>
<feature type="region of interest" description="Disordered" evidence="1">
    <location>
        <begin position="1"/>
        <end position="21"/>
    </location>
</feature>
<name>A0A5J5EXY2_9PEZI</name>
<proteinExistence type="predicted"/>
<dbReference type="EMBL" id="VXIS01000085">
    <property type="protein sequence ID" value="KAA8906822.1"/>
    <property type="molecule type" value="Genomic_DNA"/>
</dbReference>
<evidence type="ECO:0000256" key="1">
    <source>
        <dbReference type="SAM" id="MobiDB-lite"/>
    </source>
</evidence>
<dbReference type="Proteomes" id="UP000326924">
    <property type="component" value="Unassembled WGS sequence"/>
</dbReference>
<gene>
    <name evidence="2" type="ORF">FN846DRAFT_906864</name>
</gene>
<dbReference type="InParanoid" id="A0A5J5EXY2"/>
<accession>A0A5J5EXY2</accession>
<dbReference type="AlphaFoldDB" id="A0A5J5EXY2"/>
<keyword evidence="3" id="KW-1185">Reference proteome</keyword>
<organism evidence="2 3">
    <name type="scientific">Sphaerosporella brunnea</name>
    <dbReference type="NCBI Taxonomy" id="1250544"/>
    <lineage>
        <taxon>Eukaryota</taxon>
        <taxon>Fungi</taxon>
        <taxon>Dikarya</taxon>
        <taxon>Ascomycota</taxon>
        <taxon>Pezizomycotina</taxon>
        <taxon>Pezizomycetes</taxon>
        <taxon>Pezizales</taxon>
        <taxon>Pyronemataceae</taxon>
        <taxon>Sphaerosporella</taxon>
    </lineage>
</organism>
<comment type="caution">
    <text evidence="2">The sequence shown here is derived from an EMBL/GenBank/DDBJ whole genome shotgun (WGS) entry which is preliminary data.</text>
</comment>
<evidence type="ECO:0000313" key="3">
    <source>
        <dbReference type="Proteomes" id="UP000326924"/>
    </source>
</evidence>